<dbReference type="GO" id="GO:0016829">
    <property type="term" value="F:lyase activity"/>
    <property type="evidence" value="ECO:0007669"/>
    <property type="project" value="InterPro"/>
</dbReference>
<keyword evidence="6" id="KW-1185">Reference proteome</keyword>
<protein>
    <recommendedName>
        <fullName evidence="4">Aromatic amino acid beta-eliminating lyase/threonine aldolase domain-containing protein</fullName>
    </recommendedName>
</protein>
<evidence type="ECO:0000256" key="3">
    <source>
        <dbReference type="ARBA" id="ARBA00022898"/>
    </source>
</evidence>
<dbReference type="Gene3D" id="3.40.640.10">
    <property type="entry name" value="Type I PLP-dependent aspartate aminotransferase-like (Major domain)"/>
    <property type="match status" value="1"/>
</dbReference>
<dbReference type="InterPro" id="IPR015421">
    <property type="entry name" value="PyrdxlP-dep_Trfase_major"/>
</dbReference>
<dbReference type="Proteomes" id="UP000184731">
    <property type="component" value="Chromosome"/>
</dbReference>
<gene>
    <name evidence="5" type="ORF">AXG55_03120</name>
</gene>
<dbReference type="RefSeq" id="WP_148696672.1">
    <property type="nucleotide sequence ID" value="NZ_CP017834.1"/>
</dbReference>
<comment type="similarity">
    <text evidence="2">Belongs to the threonine aldolase family.</text>
</comment>
<dbReference type="SUPFAM" id="SSF53383">
    <property type="entry name" value="PLP-dependent transferases"/>
    <property type="match status" value="1"/>
</dbReference>
<dbReference type="Gene3D" id="3.90.1150.10">
    <property type="entry name" value="Aspartate Aminotransferase, domain 1"/>
    <property type="match status" value="1"/>
</dbReference>
<name>A0A1L4CYD4_9BACT</name>
<proteinExistence type="inferred from homology"/>
<comment type="cofactor">
    <cofactor evidence="1">
        <name>pyridoxal 5'-phosphate</name>
        <dbReference type="ChEBI" id="CHEBI:597326"/>
    </cofactor>
</comment>
<dbReference type="InterPro" id="IPR015422">
    <property type="entry name" value="PyrdxlP-dep_Trfase_small"/>
</dbReference>
<dbReference type="EMBL" id="CP017834">
    <property type="protein sequence ID" value="APJ02958.1"/>
    <property type="molecule type" value="Genomic_DNA"/>
</dbReference>
<dbReference type="InterPro" id="IPR001597">
    <property type="entry name" value="ArAA_b-elim_lyase/Thr_aldolase"/>
</dbReference>
<evidence type="ECO:0000256" key="1">
    <source>
        <dbReference type="ARBA" id="ARBA00001933"/>
    </source>
</evidence>
<sequence length="356" mass="39527">MQETKIIQFASDNYVGAHPDIAKIINEAMLTTELPYGQDSYSQKAQLEIQQVFQSDCAVFFIGTGTACNVMALKTMLRSIDAVICSDLAHINGAECGALENFTGSKIFTAKSIDGKINVKAIKEVYNSLNNIHYSKPAAISITQATELGTVYTCEEIKEICNFAHSHNLYVHMDGARLANAAAALNNSLKEMVTDTGVDILSFGATKNGALIAEAAVIFNKKLAKDFNYIQKQSMQLFSKMRIIPAQFIAYLQNDLWLNNAKNANTKCKMIAEGLSHCKNLKILNSVETNQIFIELPITLKDEILKTYYLYVSNENIDKKTCVIRLITSYNTSLNDANKLISDFKSLDYNFSLLNN</sequence>
<evidence type="ECO:0000256" key="2">
    <source>
        <dbReference type="ARBA" id="ARBA00006966"/>
    </source>
</evidence>
<evidence type="ECO:0000313" key="6">
    <source>
        <dbReference type="Proteomes" id="UP000184731"/>
    </source>
</evidence>
<dbReference type="GO" id="GO:0006520">
    <property type="term" value="P:amino acid metabolic process"/>
    <property type="evidence" value="ECO:0007669"/>
    <property type="project" value="InterPro"/>
</dbReference>
<organism evidence="5 6">
    <name type="scientific">Silvanigrella aquatica</name>
    <dbReference type="NCBI Taxonomy" id="1915309"/>
    <lineage>
        <taxon>Bacteria</taxon>
        <taxon>Pseudomonadati</taxon>
        <taxon>Bdellovibrionota</taxon>
        <taxon>Oligoflexia</taxon>
        <taxon>Silvanigrellales</taxon>
        <taxon>Silvanigrellaceae</taxon>
        <taxon>Silvanigrella</taxon>
    </lineage>
</organism>
<accession>A0A1L4CYD4</accession>
<reference evidence="5 6" key="1">
    <citation type="submission" date="2016-10" db="EMBL/GenBank/DDBJ databases">
        <title>Silvanigrella aquatica sp. nov., isolated from a freshwater lake located in the Black Forest, Germany, description of Silvanigrellaceae fam. nov., Silvanigrellales ord. nov., reclassification of the order Bdellovibrionales in the class Oligoflexia, reclassification of the families Bacteriovoracaceae and Halobacteriovoraceae in the new order Bacteriovoracales ord. nov., and reclassification of the family Pseudobacteriovoracaceae in the order Oligoflexiales.</title>
        <authorList>
            <person name="Hahn M.W."/>
            <person name="Schmidt J."/>
            <person name="Koll U."/>
            <person name="Rohde M."/>
            <person name="Verbag S."/>
            <person name="Pitt A."/>
            <person name="Nakai R."/>
            <person name="Naganuma T."/>
            <person name="Lang E."/>
        </authorList>
    </citation>
    <scope>NUCLEOTIDE SEQUENCE [LARGE SCALE GENOMIC DNA]</scope>
    <source>
        <strain evidence="5 6">MWH-Nonnen-W8red</strain>
    </source>
</reference>
<dbReference type="AlphaFoldDB" id="A0A1L4CYD4"/>
<dbReference type="Pfam" id="PF01212">
    <property type="entry name" value="Beta_elim_lyase"/>
    <property type="match status" value="1"/>
</dbReference>
<keyword evidence="3" id="KW-0663">Pyridoxal phosphate</keyword>
<dbReference type="STRING" id="1915309.AXG55_03120"/>
<feature type="domain" description="Aromatic amino acid beta-eliminating lyase/threonine aldolase" evidence="4">
    <location>
        <begin position="8"/>
        <end position="295"/>
    </location>
</feature>
<dbReference type="OrthoDB" id="5288796at2"/>
<dbReference type="KEGG" id="saqi:AXG55_03120"/>
<evidence type="ECO:0000259" key="4">
    <source>
        <dbReference type="Pfam" id="PF01212"/>
    </source>
</evidence>
<dbReference type="InterPro" id="IPR015424">
    <property type="entry name" value="PyrdxlP-dep_Trfase"/>
</dbReference>
<evidence type="ECO:0000313" key="5">
    <source>
        <dbReference type="EMBL" id="APJ02958.1"/>
    </source>
</evidence>
<dbReference type="PANTHER" id="PTHR48097">
    <property type="entry name" value="L-THREONINE ALDOLASE-RELATED"/>
    <property type="match status" value="1"/>
</dbReference>
<dbReference type="PANTHER" id="PTHR48097:SF5">
    <property type="entry name" value="LOW SPECIFICITY L-THREONINE ALDOLASE"/>
    <property type="match status" value="1"/>
</dbReference>